<evidence type="ECO:0000313" key="2">
    <source>
        <dbReference type="Proteomes" id="UP000526786"/>
    </source>
</evidence>
<sequence>MHFSVKTTDYQKNLMLNICDAELLGKNIVENELHMNISESYYGEKLVEHEEARTLLKNASIINMVGKETISLSLELGVGSENGIKKIGGIPFLIVFKM</sequence>
<accession>A0AC60W2Y0</accession>
<proteinExistence type="predicted"/>
<dbReference type="EMBL" id="JACENC010000129">
    <property type="protein sequence ID" value="MBA4453940.1"/>
    <property type="molecule type" value="Genomic_DNA"/>
</dbReference>
<organism evidence="1 2">
    <name type="scientific">Candidatus Nitrosomaritimum aestuariumsis</name>
    <dbReference type="NCBI Taxonomy" id="3342354"/>
    <lineage>
        <taxon>Archaea</taxon>
        <taxon>Nitrososphaerota</taxon>
        <taxon>Nitrososphaeria</taxon>
        <taxon>Nitrosopumilales</taxon>
        <taxon>Nitrosopumilaceae</taxon>
        <taxon>Candidatus Nitrosomaritimum</taxon>
    </lineage>
</organism>
<reference evidence="1 2" key="1">
    <citation type="journal article" date="2020" name="Appl. Environ. Microbiol.">
        <title>Genomic Characteristics of a Novel Species of Ammonia-Oxidizing Archaea from the Jiulong River Estuary.</title>
        <authorList>
            <person name="Zou D."/>
            <person name="Wan R."/>
            <person name="Han L."/>
            <person name="Xu M.N."/>
            <person name="Liu Y."/>
            <person name="Liu H."/>
            <person name="Kao S.J."/>
            <person name="Li M."/>
        </authorList>
    </citation>
    <scope>NUCLEOTIDE SEQUENCE [LARGE SCALE GENOMIC DNA]</scope>
    <source>
        <strain evidence="1">W2bin3</strain>
    </source>
</reference>
<gene>
    <name evidence="1" type="ORF">H2B05_03245</name>
</gene>
<name>A0AC60W2Y0_9ARCH</name>
<dbReference type="Proteomes" id="UP000526786">
    <property type="component" value="Unassembled WGS sequence"/>
</dbReference>
<comment type="caution">
    <text evidence="1">The sequence shown here is derived from an EMBL/GenBank/DDBJ whole genome shotgun (WGS) entry which is preliminary data.</text>
</comment>
<evidence type="ECO:0000313" key="1">
    <source>
        <dbReference type="EMBL" id="MBA4453940.1"/>
    </source>
</evidence>
<protein>
    <submittedName>
        <fullName evidence="1">DUF424 domain-containing protein</fullName>
    </submittedName>
</protein>